<dbReference type="Proteomes" id="UP000287651">
    <property type="component" value="Unassembled WGS sequence"/>
</dbReference>
<reference evidence="1 2" key="1">
    <citation type="journal article" date="2014" name="Agronomy (Basel)">
        <title>A Draft Genome Sequence for Ensete ventricosum, the Drought-Tolerant Tree Against Hunger.</title>
        <authorList>
            <person name="Harrison J."/>
            <person name="Moore K.A."/>
            <person name="Paszkiewicz K."/>
            <person name="Jones T."/>
            <person name="Grant M."/>
            <person name="Ambacheew D."/>
            <person name="Muzemil S."/>
            <person name="Studholme D.J."/>
        </authorList>
    </citation>
    <scope>NUCLEOTIDE SEQUENCE [LARGE SCALE GENOMIC DNA]</scope>
</reference>
<dbReference type="EMBL" id="AMZH03013020">
    <property type="protein sequence ID" value="RRT49959.1"/>
    <property type="molecule type" value="Genomic_DNA"/>
</dbReference>
<comment type="caution">
    <text evidence="1">The sequence shown here is derived from an EMBL/GenBank/DDBJ whole genome shotgun (WGS) entry which is preliminary data.</text>
</comment>
<sequence length="115" mass="12718">MFERLSRPGWRAGWPVAFALPCRQSPAVRGAVGWLARRIHSAMRPTAHCQGRCMLVSSSRPMCHATSRPLSGMLLASRPIAFALPCGQLCYRAVGRPWSSVLRVGWGFRSSSYLC</sequence>
<organism evidence="1 2">
    <name type="scientific">Ensete ventricosum</name>
    <name type="common">Abyssinian banana</name>
    <name type="synonym">Musa ensete</name>
    <dbReference type="NCBI Taxonomy" id="4639"/>
    <lineage>
        <taxon>Eukaryota</taxon>
        <taxon>Viridiplantae</taxon>
        <taxon>Streptophyta</taxon>
        <taxon>Embryophyta</taxon>
        <taxon>Tracheophyta</taxon>
        <taxon>Spermatophyta</taxon>
        <taxon>Magnoliopsida</taxon>
        <taxon>Liliopsida</taxon>
        <taxon>Zingiberales</taxon>
        <taxon>Musaceae</taxon>
        <taxon>Ensete</taxon>
    </lineage>
</organism>
<name>A0A426YDX6_ENSVE</name>
<protein>
    <submittedName>
        <fullName evidence="1">Uncharacterized protein</fullName>
    </submittedName>
</protein>
<evidence type="ECO:0000313" key="1">
    <source>
        <dbReference type="EMBL" id="RRT49959.1"/>
    </source>
</evidence>
<proteinExistence type="predicted"/>
<evidence type="ECO:0000313" key="2">
    <source>
        <dbReference type="Proteomes" id="UP000287651"/>
    </source>
</evidence>
<accession>A0A426YDX6</accession>
<gene>
    <name evidence="1" type="ORF">B296_00003092</name>
</gene>
<dbReference type="AlphaFoldDB" id="A0A426YDX6"/>